<dbReference type="InterPro" id="IPR021255">
    <property type="entry name" value="DUF2807"/>
</dbReference>
<proteinExistence type="predicted"/>
<sequence length="222" mass="23540">MKKIILFFSVLAAITSSAQVTKDPGDFTKVKIYDRISAELIPSSSNKVEITGSRAKDVIVANQNGELKLALPPQKLMQGEEIQAKIYYKSLSSIDGSEGTYISSQATIESAKLEVVAKEGAEIKLMLDVELLKVKSVTGGTIRLSGKADEQEISIGTGGMVYAKELQTQNTDVSINAGGEAEVNASKLAKARTKAGGNITIYGKPQTVDQKSILGGSIDLAD</sequence>
<evidence type="ECO:0000259" key="2">
    <source>
        <dbReference type="Pfam" id="PF10988"/>
    </source>
</evidence>
<dbReference type="RefSeq" id="WP_169527507.1">
    <property type="nucleotide sequence ID" value="NZ_JAAMPU010000105.1"/>
</dbReference>
<dbReference type="Gene3D" id="2.160.20.120">
    <property type="match status" value="1"/>
</dbReference>
<gene>
    <name evidence="3" type="ORF">G6047_10220</name>
</gene>
<dbReference type="AlphaFoldDB" id="A0A972JIM0"/>
<evidence type="ECO:0000256" key="1">
    <source>
        <dbReference type="SAM" id="SignalP"/>
    </source>
</evidence>
<feature type="domain" description="Putative auto-transporter adhesin head GIN" evidence="2">
    <location>
        <begin position="26"/>
        <end position="205"/>
    </location>
</feature>
<accession>A0A972JIM0</accession>
<comment type="caution">
    <text evidence="3">The sequence shown here is derived from an EMBL/GenBank/DDBJ whole genome shotgun (WGS) entry which is preliminary data.</text>
</comment>
<feature type="signal peptide" evidence="1">
    <location>
        <begin position="1"/>
        <end position="18"/>
    </location>
</feature>
<protein>
    <submittedName>
        <fullName evidence="3">DUF2807 domain-containing protein</fullName>
    </submittedName>
</protein>
<keyword evidence="4" id="KW-1185">Reference proteome</keyword>
<dbReference type="EMBL" id="JAAMPU010000105">
    <property type="protein sequence ID" value="NMH28408.1"/>
    <property type="molecule type" value="Genomic_DNA"/>
</dbReference>
<evidence type="ECO:0000313" key="4">
    <source>
        <dbReference type="Proteomes" id="UP000712080"/>
    </source>
</evidence>
<feature type="chain" id="PRO_5037882115" evidence="1">
    <location>
        <begin position="19"/>
        <end position="222"/>
    </location>
</feature>
<keyword evidence="1" id="KW-0732">Signal</keyword>
<name>A0A972JIM0_9FLAO</name>
<organism evidence="3 4">
    <name type="scientific">Flavobacterium silvaticum</name>
    <dbReference type="NCBI Taxonomy" id="1852020"/>
    <lineage>
        <taxon>Bacteria</taxon>
        <taxon>Pseudomonadati</taxon>
        <taxon>Bacteroidota</taxon>
        <taxon>Flavobacteriia</taxon>
        <taxon>Flavobacteriales</taxon>
        <taxon>Flavobacteriaceae</taxon>
        <taxon>Flavobacterium</taxon>
    </lineage>
</organism>
<evidence type="ECO:0000313" key="3">
    <source>
        <dbReference type="EMBL" id="NMH28408.1"/>
    </source>
</evidence>
<dbReference type="Pfam" id="PF10988">
    <property type="entry name" value="DUF2807"/>
    <property type="match status" value="1"/>
</dbReference>
<dbReference type="Proteomes" id="UP000712080">
    <property type="component" value="Unassembled WGS sequence"/>
</dbReference>
<reference evidence="3" key="1">
    <citation type="submission" date="2020-02" db="EMBL/GenBank/DDBJ databases">
        <title>Flavobacterium sp. genome.</title>
        <authorList>
            <person name="Jung H.S."/>
            <person name="Baek J.H."/>
            <person name="Jeon C.O."/>
        </authorList>
    </citation>
    <scope>NUCLEOTIDE SEQUENCE</scope>
    <source>
        <strain evidence="3">SE-s28</strain>
    </source>
</reference>